<dbReference type="Proteomes" id="UP000317422">
    <property type="component" value="Unassembled WGS sequence"/>
</dbReference>
<proteinExistence type="predicted"/>
<organism evidence="1 2">
    <name type="scientific">Haloactinospora alba</name>
    <dbReference type="NCBI Taxonomy" id="405555"/>
    <lineage>
        <taxon>Bacteria</taxon>
        <taxon>Bacillati</taxon>
        <taxon>Actinomycetota</taxon>
        <taxon>Actinomycetes</taxon>
        <taxon>Streptosporangiales</taxon>
        <taxon>Nocardiopsidaceae</taxon>
        <taxon>Haloactinospora</taxon>
    </lineage>
</organism>
<sequence>MTEDKAPLLRLLQEHYGHRWRIRCTEELWIATVLDTDTDSAPTIIEHEIEKFVRQLENPPHSAGQTSFAARWLQSELE</sequence>
<name>A0A543N924_9ACTN</name>
<evidence type="ECO:0000313" key="2">
    <source>
        <dbReference type="Proteomes" id="UP000317422"/>
    </source>
</evidence>
<dbReference type="AlphaFoldDB" id="A0A543N924"/>
<keyword evidence="2" id="KW-1185">Reference proteome</keyword>
<reference evidence="1 2" key="1">
    <citation type="submission" date="2019-06" db="EMBL/GenBank/DDBJ databases">
        <title>Sequencing the genomes of 1000 actinobacteria strains.</title>
        <authorList>
            <person name="Klenk H.-P."/>
        </authorList>
    </citation>
    <scope>NUCLEOTIDE SEQUENCE [LARGE SCALE GENOMIC DNA]</scope>
    <source>
        <strain evidence="1 2">DSM 45015</strain>
    </source>
</reference>
<dbReference type="OrthoDB" id="3436657at2"/>
<dbReference type="EMBL" id="VFQC01000002">
    <property type="protein sequence ID" value="TQN28334.1"/>
    <property type="molecule type" value="Genomic_DNA"/>
</dbReference>
<evidence type="ECO:0000313" key="1">
    <source>
        <dbReference type="EMBL" id="TQN28334.1"/>
    </source>
</evidence>
<comment type="caution">
    <text evidence="1">The sequence shown here is derived from an EMBL/GenBank/DDBJ whole genome shotgun (WGS) entry which is preliminary data.</text>
</comment>
<accession>A0A543N924</accession>
<protein>
    <submittedName>
        <fullName evidence="1">Uncharacterized protein</fullName>
    </submittedName>
</protein>
<gene>
    <name evidence="1" type="ORF">FHX37_3668</name>
</gene>